<reference evidence="1 2" key="1">
    <citation type="submission" date="2013-03" db="EMBL/GenBank/DDBJ databases">
        <title>The Genome Sequence of Exophiala aquamarina CBS 119918.</title>
        <authorList>
            <consortium name="The Broad Institute Genomics Platform"/>
            <person name="Cuomo C."/>
            <person name="de Hoog S."/>
            <person name="Gorbushina A."/>
            <person name="Walker B."/>
            <person name="Young S.K."/>
            <person name="Zeng Q."/>
            <person name="Gargeya S."/>
            <person name="Fitzgerald M."/>
            <person name="Haas B."/>
            <person name="Abouelleil A."/>
            <person name="Allen A.W."/>
            <person name="Alvarado L."/>
            <person name="Arachchi H.M."/>
            <person name="Berlin A.M."/>
            <person name="Chapman S.B."/>
            <person name="Gainer-Dewar J."/>
            <person name="Goldberg J."/>
            <person name="Griggs A."/>
            <person name="Gujja S."/>
            <person name="Hansen M."/>
            <person name="Howarth C."/>
            <person name="Imamovic A."/>
            <person name="Ireland A."/>
            <person name="Larimer J."/>
            <person name="McCowan C."/>
            <person name="Murphy C."/>
            <person name="Pearson M."/>
            <person name="Poon T.W."/>
            <person name="Priest M."/>
            <person name="Roberts A."/>
            <person name="Saif S."/>
            <person name="Shea T."/>
            <person name="Sisk P."/>
            <person name="Sykes S."/>
            <person name="Wortman J."/>
            <person name="Nusbaum C."/>
            <person name="Birren B."/>
        </authorList>
    </citation>
    <scope>NUCLEOTIDE SEQUENCE [LARGE SCALE GENOMIC DNA]</scope>
    <source>
        <strain evidence="1 2">CBS 119918</strain>
    </source>
</reference>
<organism evidence="1 2">
    <name type="scientific">Exophiala aquamarina CBS 119918</name>
    <dbReference type="NCBI Taxonomy" id="1182545"/>
    <lineage>
        <taxon>Eukaryota</taxon>
        <taxon>Fungi</taxon>
        <taxon>Dikarya</taxon>
        <taxon>Ascomycota</taxon>
        <taxon>Pezizomycotina</taxon>
        <taxon>Eurotiomycetes</taxon>
        <taxon>Chaetothyriomycetidae</taxon>
        <taxon>Chaetothyriales</taxon>
        <taxon>Herpotrichiellaceae</taxon>
        <taxon>Exophiala</taxon>
    </lineage>
</organism>
<dbReference type="GeneID" id="25278892"/>
<dbReference type="RefSeq" id="XP_013261705.1">
    <property type="nucleotide sequence ID" value="XM_013406251.1"/>
</dbReference>
<dbReference type="VEuPathDB" id="FungiDB:A1O9_03959"/>
<sequence length="123" mass="13818">MTASGEVDYVPTKQLDYELEIEYSSRNLLNMETLWISKLPLITSLALYCSTTGLVEISSGFGTTISSWIVTLDALEEFKCESQKGVDVTYPPNHLKWKQPEKATFDLDLSVDIDREPFKSSTG</sequence>
<evidence type="ECO:0000313" key="1">
    <source>
        <dbReference type="EMBL" id="KEF59115.1"/>
    </source>
</evidence>
<name>A0A072PU97_9EURO</name>
<dbReference type="Gene3D" id="3.90.850.10">
    <property type="entry name" value="Fumarylacetoacetase-like, C-terminal domain"/>
    <property type="match status" value="1"/>
</dbReference>
<proteinExistence type="predicted"/>
<dbReference type="InterPro" id="IPR036663">
    <property type="entry name" value="Fumarylacetoacetase_C_sf"/>
</dbReference>
<dbReference type="GO" id="GO:0003824">
    <property type="term" value="F:catalytic activity"/>
    <property type="evidence" value="ECO:0007669"/>
    <property type="project" value="InterPro"/>
</dbReference>
<comment type="caution">
    <text evidence="1">The sequence shown here is derived from an EMBL/GenBank/DDBJ whole genome shotgun (WGS) entry which is preliminary data.</text>
</comment>
<keyword evidence="2" id="KW-1185">Reference proteome</keyword>
<protein>
    <submittedName>
        <fullName evidence="1">Uncharacterized protein</fullName>
    </submittedName>
</protein>
<evidence type="ECO:0000313" key="2">
    <source>
        <dbReference type="Proteomes" id="UP000027920"/>
    </source>
</evidence>
<dbReference type="EMBL" id="AMGV01000003">
    <property type="protein sequence ID" value="KEF59115.1"/>
    <property type="molecule type" value="Genomic_DNA"/>
</dbReference>
<gene>
    <name evidence="1" type="ORF">A1O9_03959</name>
</gene>
<accession>A0A072PU97</accession>
<dbReference type="Proteomes" id="UP000027920">
    <property type="component" value="Unassembled WGS sequence"/>
</dbReference>
<dbReference type="AlphaFoldDB" id="A0A072PU97"/>
<dbReference type="HOGENOM" id="CLU_2015275_0_0_1"/>